<reference evidence="8" key="1">
    <citation type="journal article" date="2025" name="Foods">
        <title>Unveiling the Microbial Signatures of Arabica Coffee Cherries: Insights into Ripeness Specific Diversity, Functional Traits, and Implications for Quality and Safety.</title>
        <authorList>
            <consortium name="RefSeq"/>
            <person name="Tenea G.N."/>
            <person name="Cifuentes V."/>
            <person name="Reyes P."/>
            <person name="Cevallos-Vallejos M."/>
        </authorList>
    </citation>
    <scope>NUCLEOTIDE SEQUENCE [LARGE SCALE GENOMIC DNA]</scope>
</reference>
<dbReference type="SUPFAM" id="SSF57756">
    <property type="entry name" value="Retrovirus zinc finger-like domains"/>
    <property type="match status" value="1"/>
</dbReference>
<dbReference type="SMART" id="SM00575">
    <property type="entry name" value="ZnF_PMZ"/>
    <property type="match status" value="1"/>
</dbReference>
<dbReference type="PROSITE" id="PS50966">
    <property type="entry name" value="ZF_SWIM"/>
    <property type="match status" value="1"/>
</dbReference>
<accession>A0A6P6W1S9</accession>
<dbReference type="PROSITE" id="PS50158">
    <property type="entry name" value="ZF_CCHC"/>
    <property type="match status" value="1"/>
</dbReference>
<dbReference type="InterPro" id="IPR036875">
    <property type="entry name" value="Znf_CCHC_sf"/>
</dbReference>
<evidence type="ECO:0000256" key="5">
    <source>
        <dbReference type="SAM" id="MobiDB-lite"/>
    </source>
</evidence>
<reference evidence="9" key="2">
    <citation type="submission" date="2025-08" db="UniProtKB">
        <authorList>
            <consortium name="RefSeq"/>
        </authorList>
    </citation>
    <scope>IDENTIFICATION</scope>
    <source>
        <tissue evidence="9">Leaves</tissue>
    </source>
</reference>
<evidence type="ECO:0000256" key="2">
    <source>
        <dbReference type="ARBA" id="ARBA00022771"/>
    </source>
</evidence>
<keyword evidence="8" id="KW-1185">Reference proteome</keyword>
<sequence>MAGIKGLIQAIQELLPDVEHRMCVRHMYNNFKKLHNGLALKERIWALARALYKNLFNALMEALKAVDEGAFQWLLDNTTPQQWSRAYFRTSPKCDILLNNLCESFNSSILEAMERPILGMLETIRLYLMVRMENKREWMKKYTGKVCPKILKKLEKVKTASSACIATLSGDWNYEVRCMYGDRYTLNLASRTCSCRRWELNGIPYAHAMSAIALTKEPPENFVRECYSKEAYMRAYGPIIYPLNGEDLWKDLKQGPVLTPETIKLPGRPKKVRRREPDEPPAATTSRGQTKRLSRVGLMDYKCRKCKQKGHNSRKCSNSHDQGNVQQQATAVPSSSQPQQQTPNTVNPGGKKIKYRCGVCRRFGHTRSSCDSTLASLYRRYPWEPPGLAVSIVYYMSTSKTAKIAIDCK</sequence>
<gene>
    <name evidence="9" type="primary">LOC113728740</name>
</gene>
<dbReference type="GO" id="GO:0008270">
    <property type="term" value="F:zinc ion binding"/>
    <property type="evidence" value="ECO:0007669"/>
    <property type="project" value="UniProtKB-KW"/>
</dbReference>
<evidence type="ECO:0000256" key="3">
    <source>
        <dbReference type="ARBA" id="ARBA00022833"/>
    </source>
</evidence>
<evidence type="ECO:0000256" key="4">
    <source>
        <dbReference type="PROSITE-ProRule" id="PRU00047"/>
    </source>
</evidence>
<evidence type="ECO:0000256" key="1">
    <source>
        <dbReference type="ARBA" id="ARBA00022723"/>
    </source>
</evidence>
<evidence type="ECO:0000313" key="8">
    <source>
        <dbReference type="Proteomes" id="UP001652660"/>
    </source>
</evidence>
<name>A0A6P6W1S9_COFAR</name>
<evidence type="ECO:0000313" key="9">
    <source>
        <dbReference type="RefSeq" id="XP_027108905.2"/>
    </source>
</evidence>
<evidence type="ECO:0000259" key="6">
    <source>
        <dbReference type="PROSITE" id="PS50158"/>
    </source>
</evidence>
<proteinExistence type="predicted"/>
<dbReference type="InterPro" id="IPR001878">
    <property type="entry name" value="Znf_CCHC"/>
</dbReference>
<feature type="compositionally biased region" description="Low complexity" evidence="5">
    <location>
        <begin position="325"/>
        <end position="347"/>
    </location>
</feature>
<protein>
    <recommendedName>
        <fullName evidence="10">SWIM-type domain-containing protein</fullName>
    </recommendedName>
</protein>
<evidence type="ECO:0000259" key="7">
    <source>
        <dbReference type="PROSITE" id="PS50966"/>
    </source>
</evidence>
<dbReference type="SMART" id="SM00343">
    <property type="entry name" value="ZnF_C2HC"/>
    <property type="match status" value="2"/>
</dbReference>
<feature type="domain" description="SWIM-type" evidence="7">
    <location>
        <begin position="184"/>
        <end position="216"/>
    </location>
</feature>
<organism evidence="8 9">
    <name type="scientific">Coffea arabica</name>
    <name type="common">Arabian coffee</name>
    <dbReference type="NCBI Taxonomy" id="13443"/>
    <lineage>
        <taxon>Eukaryota</taxon>
        <taxon>Viridiplantae</taxon>
        <taxon>Streptophyta</taxon>
        <taxon>Embryophyta</taxon>
        <taxon>Tracheophyta</taxon>
        <taxon>Spermatophyta</taxon>
        <taxon>Magnoliopsida</taxon>
        <taxon>eudicotyledons</taxon>
        <taxon>Gunneridae</taxon>
        <taxon>Pentapetalae</taxon>
        <taxon>asterids</taxon>
        <taxon>lamiids</taxon>
        <taxon>Gentianales</taxon>
        <taxon>Rubiaceae</taxon>
        <taxon>Ixoroideae</taxon>
        <taxon>Gardenieae complex</taxon>
        <taxon>Bertiereae - Coffeeae clade</taxon>
        <taxon>Coffeeae</taxon>
        <taxon>Coffea</taxon>
    </lineage>
</organism>
<evidence type="ECO:0008006" key="10">
    <source>
        <dbReference type="Google" id="ProtNLM"/>
    </source>
</evidence>
<dbReference type="OrthoDB" id="687700at2759"/>
<dbReference type="RefSeq" id="XP_027108905.2">
    <property type="nucleotide sequence ID" value="XM_027253104.2"/>
</dbReference>
<dbReference type="PANTHER" id="PTHR31973">
    <property type="entry name" value="POLYPROTEIN, PUTATIVE-RELATED"/>
    <property type="match status" value="1"/>
</dbReference>
<keyword evidence="1" id="KW-0479">Metal-binding</keyword>
<feature type="domain" description="CCHC-type" evidence="6">
    <location>
        <begin position="302"/>
        <end position="318"/>
    </location>
</feature>
<feature type="region of interest" description="Disordered" evidence="5">
    <location>
        <begin position="259"/>
        <end position="291"/>
    </location>
</feature>
<dbReference type="GeneID" id="113728740"/>
<feature type="compositionally biased region" description="Polar residues" evidence="5">
    <location>
        <begin position="315"/>
        <end position="324"/>
    </location>
</feature>
<dbReference type="AlphaFoldDB" id="A0A6P6W1S9"/>
<keyword evidence="2 4" id="KW-0863">Zinc-finger</keyword>
<dbReference type="GO" id="GO:0003676">
    <property type="term" value="F:nucleic acid binding"/>
    <property type="evidence" value="ECO:0007669"/>
    <property type="project" value="InterPro"/>
</dbReference>
<feature type="region of interest" description="Disordered" evidence="5">
    <location>
        <begin position="309"/>
        <end position="350"/>
    </location>
</feature>
<dbReference type="InterPro" id="IPR006564">
    <property type="entry name" value="Znf_PMZ"/>
</dbReference>
<dbReference type="InterPro" id="IPR007527">
    <property type="entry name" value="Znf_SWIM"/>
</dbReference>
<dbReference type="Proteomes" id="UP001652660">
    <property type="component" value="Chromosome 2e"/>
</dbReference>
<dbReference type="PANTHER" id="PTHR31973:SF199">
    <property type="entry name" value="SWIM-TYPE DOMAIN-CONTAINING PROTEIN"/>
    <property type="match status" value="1"/>
</dbReference>
<keyword evidence="3" id="KW-0862">Zinc</keyword>